<dbReference type="PANTHER" id="PTHR30536:SF5">
    <property type="entry name" value="ALTRONATE DEHYDRATASE"/>
    <property type="match status" value="1"/>
</dbReference>
<name>A0A916REU0_9BACT</name>
<dbReference type="AlphaFoldDB" id="A0A916REU0"/>
<evidence type="ECO:0000259" key="2">
    <source>
        <dbReference type="SMART" id="SM00858"/>
    </source>
</evidence>
<dbReference type="Proteomes" id="UP000648801">
    <property type="component" value="Unassembled WGS sequence"/>
</dbReference>
<evidence type="ECO:0000256" key="1">
    <source>
        <dbReference type="ARBA" id="ARBA00023239"/>
    </source>
</evidence>
<reference evidence="3" key="2">
    <citation type="submission" date="2020-09" db="EMBL/GenBank/DDBJ databases">
        <authorList>
            <person name="Sun Q."/>
            <person name="Zhou Y."/>
        </authorList>
    </citation>
    <scope>NUCLEOTIDE SEQUENCE</scope>
    <source>
        <strain evidence="3">CGMCC 1.15447</strain>
    </source>
</reference>
<dbReference type="Gene3D" id="2.30.130.110">
    <property type="match status" value="1"/>
</dbReference>
<dbReference type="InterPro" id="IPR044144">
    <property type="entry name" value="SAF_UxaA/GarD"/>
</dbReference>
<sequence length="107" mass="11519">MFAVSAAHNKENTQMIHFLTHDSADNVGVAVVDITAGADCTGRNLANNEPLKAHVAENIPLGHKLALKDFAIGDTVTKYGCDIGKVVQPIKAGQHVHTHNLKTKRWA</sequence>
<dbReference type="InterPro" id="IPR052172">
    <property type="entry name" value="UxaA_altronate/galactarate_dh"/>
</dbReference>
<accession>A0A916REU0</accession>
<dbReference type="GO" id="GO:0019698">
    <property type="term" value="P:D-galacturonate catabolic process"/>
    <property type="evidence" value="ECO:0007669"/>
    <property type="project" value="TreeGrafter"/>
</dbReference>
<reference evidence="3" key="1">
    <citation type="journal article" date="2014" name="Int. J. Syst. Evol. Microbiol.">
        <title>Complete genome sequence of Corynebacterium casei LMG S-19264T (=DSM 44701T), isolated from a smear-ripened cheese.</title>
        <authorList>
            <consortium name="US DOE Joint Genome Institute (JGI-PGF)"/>
            <person name="Walter F."/>
            <person name="Albersmeier A."/>
            <person name="Kalinowski J."/>
            <person name="Ruckert C."/>
        </authorList>
    </citation>
    <scope>NUCLEOTIDE SEQUENCE</scope>
    <source>
        <strain evidence="3">CGMCC 1.15447</strain>
    </source>
</reference>
<proteinExistence type="predicted"/>
<dbReference type="PANTHER" id="PTHR30536">
    <property type="entry name" value="ALTRONATE/GALACTARATE DEHYDRATASE"/>
    <property type="match status" value="1"/>
</dbReference>
<comment type="caution">
    <text evidence="3">The sequence shown here is derived from an EMBL/GenBank/DDBJ whole genome shotgun (WGS) entry which is preliminary data.</text>
</comment>
<dbReference type="SMART" id="SM00858">
    <property type="entry name" value="SAF"/>
    <property type="match status" value="1"/>
</dbReference>
<dbReference type="CDD" id="cd11613">
    <property type="entry name" value="SAF_AH_GD"/>
    <property type="match status" value="1"/>
</dbReference>
<evidence type="ECO:0000313" key="4">
    <source>
        <dbReference type="Proteomes" id="UP000648801"/>
    </source>
</evidence>
<protein>
    <submittedName>
        <fullName evidence="3">Dehydratase</fullName>
    </submittedName>
</protein>
<keyword evidence="4" id="KW-1185">Reference proteome</keyword>
<organism evidence="3 4">
    <name type="scientific">Edaphobacter acidisoli</name>
    <dbReference type="NCBI Taxonomy" id="2040573"/>
    <lineage>
        <taxon>Bacteria</taxon>
        <taxon>Pseudomonadati</taxon>
        <taxon>Acidobacteriota</taxon>
        <taxon>Terriglobia</taxon>
        <taxon>Terriglobales</taxon>
        <taxon>Acidobacteriaceae</taxon>
        <taxon>Edaphobacter</taxon>
    </lineage>
</organism>
<gene>
    <name evidence="3" type="ORF">GCM10011507_00890</name>
</gene>
<dbReference type="GO" id="GO:0016829">
    <property type="term" value="F:lyase activity"/>
    <property type="evidence" value="ECO:0007669"/>
    <property type="project" value="UniProtKB-KW"/>
</dbReference>
<dbReference type="InterPro" id="IPR013974">
    <property type="entry name" value="SAF"/>
</dbReference>
<dbReference type="EMBL" id="BMJB01000001">
    <property type="protein sequence ID" value="GGA53589.1"/>
    <property type="molecule type" value="Genomic_DNA"/>
</dbReference>
<feature type="domain" description="SAF" evidence="2">
    <location>
        <begin position="25"/>
        <end position="102"/>
    </location>
</feature>
<keyword evidence="1" id="KW-0456">Lyase</keyword>
<evidence type="ECO:0000313" key="3">
    <source>
        <dbReference type="EMBL" id="GGA53589.1"/>
    </source>
</evidence>